<dbReference type="GO" id="GO:0004674">
    <property type="term" value="F:protein serine/threonine kinase activity"/>
    <property type="evidence" value="ECO:0007669"/>
    <property type="project" value="TreeGrafter"/>
</dbReference>
<feature type="compositionally biased region" description="Gly residues" evidence="6">
    <location>
        <begin position="475"/>
        <end position="510"/>
    </location>
</feature>
<feature type="compositionally biased region" description="Low complexity" evidence="6">
    <location>
        <begin position="431"/>
        <end position="463"/>
    </location>
</feature>
<dbReference type="InterPro" id="IPR011009">
    <property type="entry name" value="Kinase-like_dom_sf"/>
</dbReference>
<comment type="caution">
    <text evidence="9">The sequence shown here is derived from an EMBL/GenBank/DDBJ whole genome shotgun (WGS) entry which is preliminary data.</text>
</comment>
<accession>A0A2P2GLN5</accession>
<dbReference type="CDD" id="cd14014">
    <property type="entry name" value="STKc_PknB_like"/>
    <property type="match status" value="1"/>
</dbReference>
<dbReference type="PANTHER" id="PTHR43289">
    <property type="entry name" value="MITOGEN-ACTIVATED PROTEIN KINASE KINASE KINASE 20-RELATED"/>
    <property type="match status" value="1"/>
</dbReference>
<feature type="compositionally biased region" description="Low complexity" evidence="6">
    <location>
        <begin position="511"/>
        <end position="537"/>
    </location>
</feature>
<feature type="compositionally biased region" description="Low complexity" evidence="6">
    <location>
        <begin position="353"/>
        <end position="366"/>
    </location>
</feature>
<dbReference type="GO" id="GO:0005524">
    <property type="term" value="F:ATP binding"/>
    <property type="evidence" value="ECO:0007669"/>
    <property type="project" value="UniProtKB-UniRule"/>
</dbReference>
<dbReference type="SMART" id="SM00220">
    <property type="entry name" value="S_TKc"/>
    <property type="match status" value="1"/>
</dbReference>
<keyword evidence="7" id="KW-1133">Transmembrane helix</keyword>
<keyword evidence="2 5" id="KW-0547">Nucleotide-binding</keyword>
<feature type="non-terminal residue" evidence="9">
    <location>
        <position position="537"/>
    </location>
</feature>
<keyword evidence="7" id="KW-0812">Transmembrane</keyword>
<dbReference type="AlphaFoldDB" id="A0A2P2GLN5"/>
<keyword evidence="10" id="KW-1185">Reference proteome</keyword>
<dbReference type="Gene3D" id="3.30.200.20">
    <property type="entry name" value="Phosphorylase Kinase, domain 1"/>
    <property type="match status" value="1"/>
</dbReference>
<dbReference type="InterPro" id="IPR017441">
    <property type="entry name" value="Protein_kinase_ATP_BS"/>
</dbReference>
<gene>
    <name evidence="9" type="ORF">VO63_17805</name>
</gene>
<keyword evidence="7" id="KW-0472">Membrane</keyword>
<evidence type="ECO:0000256" key="3">
    <source>
        <dbReference type="ARBA" id="ARBA00022777"/>
    </source>
</evidence>
<evidence type="ECO:0000256" key="5">
    <source>
        <dbReference type="PROSITE-ProRule" id="PRU10141"/>
    </source>
</evidence>
<feature type="domain" description="Protein kinase" evidence="8">
    <location>
        <begin position="28"/>
        <end position="284"/>
    </location>
</feature>
<proteinExistence type="predicted"/>
<keyword evidence="4 5" id="KW-0067">ATP-binding</keyword>
<reference evidence="9 10" key="1">
    <citation type="submission" date="2015-05" db="EMBL/GenBank/DDBJ databases">
        <title>Draft Genome assembly of Streptomyces showdoensis.</title>
        <authorList>
            <person name="Thapa K.K."/>
            <person name="Metsa-Ketela M."/>
        </authorList>
    </citation>
    <scope>NUCLEOTIDE SEQUENCE [LARGE SCALE GENOMIC DNA]</scope>
    <source>
        <strain evidence="9 10">ATCC 15227</strain>
    </source>
</reference>
<feature type="transmembrane region" description="Helical" evidence="7">
    <location>
        <begin position="393"/>
        <end position="414"/>
    </location>
</feature>
<feature type="binding site" evidence="5">
    <location>
        <position position="56"/>
    </location>
    <ligand>
        <name>ATP</name>
        <dbReference type="ChEBI" id="CHEBI:30616"/>
    </ligand>
</feature>
<feature type="region of interest" description="Disordered" evidence="6">
    <location>
        <begin position="422"/>
        <end position="537"/>
    </location>
</feature>
<sequence>MSENGKRDKGGSGMEPLAAGDPRLIGPYRLLGRLGSGGMGRVFLARSEGGRTVAVKVVHEEHAQDPQFRARFRREIEAVRKVGEHYTAPVLDADPEAERPWVATGFVPGPSLEQVVREHGPLPADSVLALALGLLRALQGIHGAGILHRDLKPSNVMLTVEGPRVIDFGIARALEPSVESLLTSTGMVVGSPGFMAPEQVRGESLGPAADVFALGCVLMYAATGRLPFGHGASNQHAIMFQIVEAEPELDRIESEPLRALLARCLTKDPAERPGVDLLLADPALPGEEAGRGAAASGAWLPPALVARLARQAARLLDVEALSVELAEEARQARDAEAAAGASGTTGASGTGTLGLRPQADGAATTGGAAGGGTAGAAGSTGTAAREPRRASRVWAVVAAVFVVLGISGTVVRLIDDSARQRDLQGAPGTNSSAPPATAGGPSTGTPSAGTTSAGPSTGPAPTKAVPPPGVPTTAGGAGAAGGAGGGGAGGASVSGGASGGAVGGASGGGSSTSASGGSSAGTPGRSTGGSATTGSGG</sequence>
<evidence type="ECO:0000259" key="8">
    <source>
        <dbReference type="PROSITE" id="PS50011"/>
    </source>
</evidence>
<dbReference type="PROSITE" id="PS00107">
    <property type="entry name" value="PROTEIN_KINASE_ATP"/>
    <property type="match status" value="1"/>
</dbReference>
<feature type="region of interest" description="Disordered" evidence="6">
    <location>
        <begin position="1"/>
        <end position="20"/>
    </location>
</feature>
<dbReference type="Pfam" id="PF00069">
    <property type="entry name" value="Pkinase"/>
    <property type="match status" value="1"/>
</dbReference>
<dbReference type="SUPFAM" id="SSF56112">
    <property type="entry name" value="Protein kinase-like (PK-like)"/>
    <property type="match status" value="1"/>
</dbReference>
<evidence type="ECO:0000313" key="10">
    <source>
        <dbReference type="Proteomes" id="UP000265325"/>
    </source>
</evidence>
<name>A0A2P2GLN5_STREW</name>
<protein>
    <recommendedName>
        <fullName evidence="8">Protein kinase domain-containing protein</fullName>
    </recommendedName>
</protein>
<dbReference type="PANTHER" id="PTHR43289:SF34">
    <property type="entry name" value="SERINE_THREONINE-PROTEIN KINASE YBDM-RELATED"/>
    <property type="match status" value="1"/>
</dbReference>
<evidence type="ECO:0000256" key="2">
    <source>
        <dbReference type="ARBA" id="ARBA00022741"/>
    </source>
</evidence>
<dbReference type="PROSITE" id="PS00108">
    <property type="entry name" value="PROTEIN_KINASE_ST"/>
    <property type="match status" value="1"/>
</dbReference>
<organism evidence="9 10">
    <name type="scientific">Streptomyces showdoensis</name>
    <dbReference type="NCBI Taxonomy" id="68268"/>
    <lineage>
        <taxon>Bacteria</taxon>
        <taxon>Bacillati</taxon>
        <taxon>Actinomycetota</taxon>
        <taxon>Actinomycetes</taxon>
        <taxon>Kitasatosporales</taxon>
        <taxon>Streptomycetaceae</taxon>
        <taxon>Streptomyces</taxon>
    </lineage>
</organism>
<dbReference type="EMBL" id="LAQS01000026">
    <property type="protein sequence ID" value="KKZ72424.1"/>
    <property type="molecule type" value="Genomic_DNA"/>
</dbReference>
<feature type="region of interest" description="Disordered" evidence="6">
    <location>
        <begin position="334"/>
        <end position="388"/>
    </location>
</feature>
<evidence type="ECO:0000256" key="4">
    <source>
        <dbReference type="ARBA" id="ARBA00022840"/>
    </source>
</evidence>
<dbReference type="OrthoDB" id="9801841at2"/>
<evidence type="ECO:0000313" key="9">
    <source>
        <dbReference type="EMBL" id="KKZ72424.1"/>
    </source>
</evidence>
<feature type="compositionally biased region" description="Basic and acidic residues" evidence="6">
    <location>
        <begin position="1"/>
        <end position="10"/>
    </location>
</feature>
<keyword evidence="1" id="KW-0808">Transferase</keyword>
<evidence type="ECO:0000256" key="1">
    <source>
        <dbReference type="ARBA" id="ARBA00022679"/>
    </source>
</evidence>
<keyword evidence="3" id="KW-0418">Kinase</keyword>
<dbReference type="Gene3D" id="1.10.510.10">
    <property type="entry name" value="Transferase(Phosphotransferase) domain 1"/>
    <property type="match status" value="1"/>
</dbReference>
<evidence type="ECO:0000256" key="6">
    <source>
        <dbReference type="SAM" id="MobiDB-lite"/>
    </source>
</evidence>
<dbReference type="PROSITE" id="PS50011">
    <property type="entry name" value="PROTEIN_KINASE_DOM"/>
    <property type="match status" value="1"/>
</dbReference>
<dbReference type="RefSeq" id="WP_046908817.1">
    <property type="nucleotide sequence ID" value="NZ_LAQS01000026.1"/>
</dbReference>
<dbReference type="InterPro" id="IPR008271">
    <property type="entry name" value="Ser/Thr_kinase_AS"/>
</dbReference>
<dbReference type="Proteomes" id="UP000265325">
    <property type="component" value="Unassembled WGS sequence"/>
</dbReference>
<evidence type="ECO:0000256" key="7">
    <source>
        <dbReference type="SAM" id="Phobius"/>
    </source>
</evidence>
<dbReference type="InterPro" id="IPR000719">
    <property type="entry name" value="Prot_kinase_dom"/>
</dbReference>